<sequence length="465" mass="52409">MKRAFRRLVSRSFRVVITGSLAVISVYVFIMHRVTHDQSRTVSTATSSVATATRRVTFTLPPLLRSLATPPLRRASVTMATDPPSVLRVAIREVAFSPVHGDRIQKGDYFFSTVASLLNQSTSTQQKEITLVVILADRDQNHNNAVLQRIKSTYPQQLQSGLLLVVSAPDTEHIFRNNKIKRTFNDSIERVRWRSKQNLDYAALMEFCVPLATYYLQHIQDFVRANSGKSWAGLEVCPHGFIGKLFRSSDLPKLVSILRIFYLEMPCDFLIHHFYSLMLQKNVIRRKGTLFFHQGMYSSLGNVTRKVDRVPGVKAVAKASLGHQNPAAILYTSMKTYKSFHLRNAYNGLSKEYFWALGVNAGDSVTIVFTTPVKLDKVVIVTGLPGKDGRDKARNATVEVGKRAVVDKGGHSALCTDTHMLGEFKDGRFEVKVHEHYDAKCLTIVITHSQNEWLVIREIAVYPKL</sequence>
<evidence type="ECO:0000256" key="4">
    <source>
        <dbReference type="SAM" id="Phobius"/>
    </source>
</evidence>
<evidence type="ECO:0000313" key="8">
    <source>
        <dbReference type="Proteomes" id="UP001519460"/>
    </source>
</evidence>
<evidence type="ECO:0000259" key="6">
    <source>
        <dbReference type="Pfam" id="PF23524"/>
    </source>
</evidence>
<evidence type="ECO:0000256" key="2">
    <source>
        <dbReference type="ARBA" id="ARBA00022676"/>
    </source>
</evidence>
<feature type="domain" description="MGAT4 A/B/C C-terminal" evidence="6">
    <location>
        <begin position="330"/>
        <end position="458"/>
    </location>
</feature>
<evidence type="ECO:0000259" key="5">
    <source>
        <dbReference type="Pfam" id="PF04666"/>
    </source>
</evidence>
<feature type="domain" description="MGAT4 conserved region" evidence="5">
    <location>
        <begin position="105"/>
        <end position="303"/>
    </location>
</feature>
<dbReference type="Pfam" id="PF04666">
    <property type="entry name" value="MGAT4_cons"/>
    <property type="match status" value="1"/>
</dbReference>
<dbReference type="GO" id="GO:0008375">
    <property type="term" value="F:acetylglucosaminyltransferase activity"/>
    <property type="evidence" value="ECO:0007669"/>
    <property type="project" value="UniProtKB-ARBA"/>
</dbReference>
<dbReference type="InterPro" id="IPR056576">
    <property type="entry name" value="MGAT4_A/B/C_C"/>
</dbReference>
<keyword evidence="2" id="KW-0328">Glycosyltransferase</keyword>
<protein>
    <recommendedName>
        <fullName evidence="9">Alpha-1,3-mannosyl-glycoprotein 4-beta-N-acetylglucosaminyltransferase C</fullName>
    </recommendedName>
</protein>
<dbReference type="InterPro" id="IPR006759">
    <property type="entry name" value="Glyco_transf_54"/>
</dbReference>
<keyword evidence="4" id="KW-0812">Transmembrane</keyword>
<evidence type="ECO:0000256" key="1">
    <source>
        <dbReference type="ARBA" id="ARBA00004922"/>
    </source>
</evidence>
<comment type="caution">
    <text evidence="7">The sequence shown here is derived from an EMBL/GenBank/DDBJ whole genome shotgun (WGS) entry which is preliminary data.</text>
</comment>
<organism evidence="7 8">
    <name type="scientific">Batillaria attramentaria</name>
    <dbReference type="NCBI Taxonomy" id="370345"/>
    <lineage>
        <taxon>Eukaryota</taxon>
        <taxon>Metazoa</taxon>
        <taxon>Spiralia</taxon>
        <taxon>Lophotrochozoa</taxon>
        <taxon>Mollusca</taxon>
        <taxon>Gastropoda</taxon>
        <taxon>Caenogastropoda</taxon>
        <taxon>Sorbeoconcha</taxon>
        <taxon>Cerithioidea</taxon>
        <taxon>Batillariidae</taxon>
        <taxon>Batillaria</taxon>
    </lineage>
</organism>
<keyword evidence="4" id="KW-1133">Transmembrane helix</keyword>
<dbReference type="AlphaFoldDB" id="A0ABD0KJ91"/>
<dbReference type="Proteomes" id="UP001519460">
    <property type="component" value="Unassembled WGS sequence"/>
</dbReference>
<keyword evidence="3" id="KW-0808">Transferase</keyword>
<accession>A0ABD0KJ91</accession>
<feature type="transmembrane region" description="Helical" evidence="4">
    <location>
        <begin position="12"/>
        <end position="30"/>
    </location>
</feature>
<keyword evidence="8" id="KW-1185">Reference proteome</keyword>
<dbReference type="PANTHER" id="PTHR12062">
    <property type="entry name" value="N-ACETYLGLUCOSAMINYLTRANSFERASE VI"/>
    <property type="match status" value="1"/>
</dbReference>
<reference evidence="7 8" key="1">
    <citation type="journal article" date="2023" name="Sci. Data">
        <title>Genome assembly of the Korean intertidal mud-creeper Batillaria attramentaria.</title>
        <authorList>
            <person name="Patra A.K."/>
            <person name="Ho P.T."/>
            <person name="Jun S."/>
            <person name="Lee S.J."/>
            <person name="Kim Y."/>
            <person name="Won Y.J."/>
        </authorList>
    </citation>
    <scope>NUCLEOTIDE SEQUENCE [LARGE SCALE GENOMIC DNA]</scope>
    <source>
        <strain evidence="7">Wonlab-2016</strain>
    </source>
</reference>
<dbReference type="InterPro" id="IPR057279">
    <property type="entry name" value="MGAT4"/>
</dbReference>
<evidence type="ECO:0008006" key="9">
    <source>
        <dbReference type="Google" id="ProtNLM"/>
    </source>
</evidence>
<dbReference type="EMBL" id="JACVVK020000167">
    <property type="protein sequence ID" value="KAK7487260.1"/>
    <property type="molecule type" value="Genomic_DNA"/>
</dbReference>
<gene>
    <name evidence="7" type="ORF">BaRGS_00021488</name>
</gene>
<dbReference type="PANTHER" id="PTHR12062:SF0">
    <property type="entry name" value="ALPHA-1,3-MANNOSYL-GLYCOPROTEIN 4-BETA-N-ACETYLGLUCOSAMINYLTRANSFERASE B"/>
    <property type="match status" value="1"/>
</dbReference>
<evidence type="ECO:0000313" key="7">
    <source>
        <dbReference type="EMBL" id="KAK7487260.1"/>
    </source>
</evidence>
<name>A0ABD0KJ91_9CAEN</name>
<keyword evidence="4" id="KW-0472">Membrane</keyword>
<proteinExistence type="predicted"/>
<comment type="pathway">
    <text evidence="1">Protein modification; protein glycosylation.</text>
</comment>
<evidence type="ECO:0000256" key="3">
    <source>
        <dbReference type="ARBA" id="ARBA00022679"/>
    </source>
</evidence>
<dbReference type="Pfam" id="PF23524">
    <property type="entry name" value="MGAT4A_C"/>
    <property type="match status" value="1"/>
</dbReference>